<name>A0A2N1PVB1_9BACT</name>
<protein>
    <recommendedName>
        <fullName evidence="4">Bacterial Ig-like domain-containing protein</fullName>
    </recommendedName>
</protein>
<proteinExistence type="predicted"/>
<organism evidence="2 3">
    <name type="scientific">Candidatus Wallbacteria bacterium HGW-Wallbacteria-1</name>
    <dbReference type="NCBI Taxonomy" id="2013854"/>
    <lineage>
        <taxon>Bacteria</taxon>
        <taxon>Candidatus Walliibacteriota</taxon>
    </lineage>
</organism>
<dbReference type="Proteomes" id="UP000233256">
    <property type="component" value="Unassembled WGS sequence"/>
</dbReference>
<evidence type="ECO:0000256" key="1">
    <source>
        <dbReference type="SAM" id="SignalP"/>
    </source>
</evidence>
<evidence type="ECO:0008006" key="4">
    <source>
        <dbReference type="Google" id="ProtNLM"/>
    </source>
</evidence>
<keyword evidence="1" id="KW-0732">Signal</keyword>
<evidence type="ECO:0000313" key="3">
    <source>
        <dbReference type="Proteomes" id="UP000233256"/>
    </source>
</evidence>
<dbReference type="AlphaFoldDB" id="A0A2N1PVB1"/>
<dbReference type="PROSITE" id="PS51257">
    <property type="entry name" value="PROKAR_LIPOPROTEIN"/>
    <property type="match status" value="1"/>
</dbReference>
<evidence type="ECO:0000313" key="2">
    <source>
        <dbReference type="EMBL" id="PKK92256.1"/>
    </source>
</evidence>
<comment type="caution">
    <text evidence="2">The sequence shown here is derived from an EMBL/GenBank/DDBJ whole genome shotgun (WGS) entry which is preliminary data.</text>
</comment>
<accession>A0A2N1PVB1</accession>
<sequence>MFRGKTLTFVIISCFMAVMMVGCFGSSTEQNDVVSVTPPVVSGGAGASVAATATGTLAVATGTVTFTPTDGSAAVTVNVVNGVFSAPLDTTKTYAIAVAPTGGTAYTVTNFKFPAGAAPAASITLPATTPTAANPVITYVTTDRTSSTPTVTKTTIAADAQDFSTTATTPATVADLPATISDTTAPVISYSSFKHALNGDMDRDNIISAGDILEVQIGLTTVEVYTVEADVMGDLYRIIASKKFTTATQAITVKTSDLLAGANAYDTITYYQLVNGVWTVTPHMPISYINETGGVLSTGVFAYRVKIYDAAGNYAQLTGTQTVNP</sequence>
<reference evidence="2 3" key="1">
    <citation type="journal article" date="2017" name="ISME J.">
        <title>Potential for microbial H2 and metal transformations associated with novel bacteria and archaea in deep terrestrial subsurface sediments.</title>
        <authorList>
            <person name="Hernsdorf A.W."/>
            <person name="Amano Y."/>
            <person name="Miyakawa K."/>
            <person name="Ise K."/>
            <person name="Suzuki Y."/>
            <person name="Anantharaman K."/>
            <person name="Probst A."/>
            <person name="Burstein D."/>
            <person name="Thomas B.C."/>
            <person name="Banfield J.F."/>
        </authorList>
    </citation>
    <scope>NUCLEOTIDE SEQUENCE [LARGE SCALE GENOMIC DNA]</scope>
    <source>
        <strain evidence="2">HGW-Wallbacteria-1</strain>
    </source>
</reference>
<feature type="chain" id="PRO_5014955852" description="Bacterial Ig-like domain-containing protein" evidence="1">
    <location>
        <begin position="26"/>
        <end position="325"/>
    </location>
</feature>
<feature type="signal peptide" evidence="1">
    <location>
        <begin position="1"/>
        <end position="25"/>
    </location>
</feature>
<gene>
    <name evidence="2" type="ORF">CVV64_02250</name>
</gene>
<dbReference type="EMBL" id="PGXC01000001">
    <property type="protein sequence ID" value="PKK92256.1"/>
    <property type="molecule type" value="Genomic_DNA"/>
</dbReference>